<dbReference type="RefSeq" id="WP_268110760.1">
    <property type="nucleotide sequence ID" value="NZ_JAPPUX010000002.1"/>
</dbReference>
<evidence type="ECO:0000259" key="1">
    <source>
        <dbReference type="Pfam" id="PF04965"/>
    </source>
</evidence>
<organism evidence="2 3">
    <name type="scientific">Nocardioides pini</name>
    <dbReference type="NCBI Taxonomy" id="2975053"/>
    <lineage>
        <taxon>Bacteria</taxon>
        <taxon>Bacillati</taxon>
        <taxon>Actinomycetota</taxon>
        <taxon>Actinomycetes</taxon>
        <taxon>Propionibacteriales</taxon>
        <taxon>Nocardioidaceae</taxon>
        <taxon>Nocardioides</taxon>
    </lineage>
</organism>
<comment type="caution">
    <text evidence="2">The sequence shown here is derived from an EMBL/GenBank/DDBJ whole genome shotgun (WGS) entry which is preliminary data.</text>
</comment>
<sequence>MTTDGDFLGQGWAHPVTGAGSGPTWASGADKIRQGIWLVLSTARGERVMLPDFGCGIHDLVFSANTAGLRGLVAAEVREALTRWEPRVDVLDVRVETPADAPNRVIVSIACRIRENNAALNLVYPFFLDEGVGVGGGRSGS</sequence>
<evidence type="ECO:0000313" key="2">
    <source>
        <dbReference type="EMBL" id="MCY4725941.1"/>
    </source>
</evidence>
<accession>A0ABT4CAS7</accession>
<proteinExistence type="predicted"/>
<name>A0ABT4CAS7_9ACTN</name>
<dbReference type="Proteomes" id="UP001074726">
    <property type="component" value="Unassembled WGS sequence"/>
</dbReference>
<dbReference type="Gene3D" id="3.10.450.40">
    <property type="match status" value="1"/>
</dbReference>
<dbReference type="InterPro" id="IPR007048">
    <property type="entry name" value="IraD/Gp25-like"/>
</dbReference>
<keyword evidence="3" id="KW-1185">Reference proteome</keyword>
<dbReference type="SUPFAM" id="SSF160719">
    <property type="entry name" value="gpW/gp25-like"/>
    <property type="match status" value="1"/>
</dbReference>
<reference evidence="2" key="1">
    <citation type="submission" date="2022-08" db="EMBL/GenBank/DDBJ databases">
        <title>Genome sequencing of Nocardioides sp. STR2.</title>
        <authorList>
            <person name="So Y."/>
        </authorList>
    </citation>
    <scope>NUCLEOTIDE SEQUENCE</scope>
    <source>
        <strain evidence="2">STR2</strain>
    </source>
</reference>
<gene>
    <name evidence="2" type="ORF">NYO98_06600</name>
</gene>
<evidence type="ECO:0000313" key="3">
    <source>
        <dbReference type="Proteomes" id="UP001074726"/>
    </source>
</evidence>
<feature type="domain" description="IraD/Gp25-like" evidence="1">
    <location>
        <begin position="27"/>
        <end position="117"/>
    </location>
</feature>
<protein>
    <submittedName>
        <fullName evidence="2">GPW/gp25 family protein</fullName>
    </submittedName>
</protein>
<dbReference type="Pfam" id="PF04965">
    <property type="entry name" value="GPW_gp25"/>
    <property type="match status" value="1"/>
</dbReference>
<dbReference type="EMBL" id="JAPPUX010000002">
    <property type="protein sequence ID" value="MCY4725941.1"/>
    <property type="molecule type" value="Genomic_DNA"/>
</dbReference>